<proteinExistence type="predicted"/>
<gene>
    <name evidence="2" type="ORF">PSNMU_V1.4_AUG-EV-PASAV3_0051600</name>
</gene>
<dbReference type="OrthoDB" id="52226at2759"/>
<name>A0A448Z8L5_9STRA</name>
<evidence type="ECO:0000313" key="2">
    <source>
        <dbReference type="EMBL" id="VEU38340.1"/>
    </source>
</evidence>
<dbReference type="AlphaFoldDB" id="A0A448Z8L5"/>
<feature type="region of interest" description="Disordered" evidence="1">
    <location>
        <begin position="366"/>
        <end position="387"/>
    </location>
</feature>
<sequence length="457" mass="50491">MPPQQEDTQAVGDEAGAMPNKEDTTDNGEGGASYWDAPKERSLEGKTLSTLDMSMLEKANPDKDKEKNDSYWEATPERGLDGKTLSTMDMAVFGAADKTTNGEDVKTSPSKSLPKTPICAEEPDTEPSYWDVPKERSLEGKTLSTLDMSMLEKVNPDKNKGKNDSYWEATPERGLEGKTLSTLDMSLMEANNPEEQQKKKDSYWDAAPVDRSLQGKTLSKLELSALESNHPDEKKEKNDSYWDAPEERKLQGKTLSTININTLETESTGEEPSSETAPSYWDDAPIERSLQGKTLSQIDMSAMSKQHAGERSSKSGDHPYWDWKMKGFKKTLSKLSLSNLRTGSRKDEIMVDDDFCVHGANNSRTNSMNSLDSSGVSNDGPRQPVKPITKKTHKLRDSWRKSFQKMSTNTLDLLDESTSSGGRIMGSRIFKSRNNLDVSGGSRSSVSSTGSDGGITF</sequence>
<feature type="compositionally biased region" description="Basic and acidic residues" evidence="1">
    <location>
        <begin position="59"/>
        <end position="81"/>
    </location>
</feature>
<feature type="region of interest" description="Disordered" evidence="1">
    <location>
        <begin position="424"/>
        <end position="457"/>
    </location>
</feature>
<evidence type="ECO:0000313" key="3">
    <source>
        <dbReference type="Proteomes" id="UP000291116"/>
    </source>
</evidence>
<accession>A0A448Z8L5</accession>
<feature type="compositionally biased region" description="Basic and acidic residues" evidence="1">
    <location>
        <begin position="229"/>
        <end position="250"/>
    </location>
</feature>
<dbReference type="Proteomes" id="UP000291116">
    <property type="component" value="Unassembled WGS sequence"/>
</dbReference>
<keyword evidence="3" id="KW-1185">Reference proteome</keyword>
<feature type="compositionally biased region" description="Low complexity" evidence="1">
    <location>
        <begin position="439"/>
        <end position="450"/>
    </location>
</feature>
<feature type="region of interest" description="Disordered" evidence="1">
    <location>
        <begin position="1"/>
        <end position="296"/>
    </location>
</feature>
<reference evidence="2 3" key="1">
    <citation type="submission" date="2019-01" db="EMBL/GenBank/DDBJ databases">
        <authorList>
            <person name="Ferrante I. M."/>
        </authorList>
    </citation>
    <scope>NUCLEOTIDE SEQUENCE [LARGE SCALE GENOMIC DNA]</scope>
    <source>
        <strain evidence="2 3">B856</strain>
    </source>
</reference>
<evidence type="ECO:0000256" key="1">
    <source>
        <dbReference type="SAM" id="MobiDB-lite"/>
    </source>
</evidence>
<feature type="compositionally biased region" description="Polar residues" evidence="1">
    <location>
        <begin position="366"/>
        <end position="377"/>
    </location>
</feature>
<dbReference type="EMBL" id="CAACVS010000165">
    <property type="protein sequence ID" value="VEU38340.1"/>
    <property type="molecule type" value="Genomic_DNA"/>
</dbReference>
<protein>
    <submittedName>
        <fullName evidence="2">Uncharacterized protein</fullName>
    </submittedName>
</protein>
<organism evidence="2 3">
    <name type="scientific">Pseudo-nitzschia multistriata</name>
    <dbReference type="NCBI Taxonomy" id="183589"/>
    <lineage>
        <taxon>Eukaryota</taxon>
        <taxon>Sar</taxon>
        <taxon>Stramenopiles</taxon>
        <taxon>Ochrophyta</taxon>
        <taxon>Bacillariophyta</taxon>
        <taxon>Bacillariophyceae</taxon>
        <taxon>Bacillariophycidae</taxon>
        <taxon>Bacillariales</taxon>
        <taxon>Bacillariaceae</taxon>
        <taxon>Pseudo-nitzschia</taxon>
    </lineage>
</organism>
<feature type="compositionally biased region" description="Basic and acidic residues" evidence="1">
    <location>
        <begin position="154"/>
        <end position="176"/>
    </location>
</feature>